<keyword evidence="1" id="KW-1133">Transmembrane helix</keyword>
<proteinExistence type="predicted"/>
<feature type="transmembrane region" description="Helical" evidence="1">
    <location>
        <begin position="36"/>
        <end position="59"/>
    </location>
</feature>
<accession>A0A059T6H7</accession>
<name>A0A059T6H7_9CAUD</name>
<protein>
    <submittedName>
        <fullName evidence="2">Uncharacterized protein</fullName>
    </submittedName>
</protein>
<sequence length="153" mass="17782">MITAILFVAVFIIILVSILRKFKIISANVKECIDTVFGLIILFASVVVMWSSFYVLSGITIQPKIDMYMSENKDIEKKIDTTVENYMEHENKTFEKAKGTDSMTLISLYPELKSDELVKEQIRIYTKNNDKIKQLKEDKIEISMYEWLLYFGG</sequence>
<reference evidence="2" key="1">
    <citation type="journal article" date="2014" name="Appl. Environ. Microbiol.">
        <title>Comparative genomic and morphological analysis of Listeria phages isolated from farm environments.</title>
        <authorList>
            <person name="Denes T."/>
            <person name="Vongkamjan K."/>
            <person name="Ackermann H.W."/>
            <person name="Moreno Switt A.I."/>
            <person name="Wiedmann M."/>
            <person name="den Bakker H.C."/>
        </authorList>
    </citation>
    <scope>NUCLEOTIDE SEQUENCE</scope>
</reference>
<evidence type="ECO:0000313" key="2">
    <source>
        <dbReference type="EMBL" id="AHL18857.1"/>
    </source>
</evidence>
<organism evidence="2">
    <name type="scientific">Listeria phage LP-032</name>
    <dbReference type="NCBI Taxonomy" id="1173746"/>
    <lineage>
        <taxon>Viruses</taxon>
        <taxon>Duplodnaviria</taxon>
        <taxon>Heunggongvirae</taxon>
        <taxon>Uroviricota</taxon>
        <taxon>Caudoviricetes</taxon>
        <taxon>Homburgvirus</taxon>
        <taxon>Homburgvirus LP26</taxon>
    </lineage>
</organism>
<gene>
    <name evidence="2" type="ORF">LP032_008</name>
</gene>
<keyword evidence="1" id="KW-0812">Transmembrane</keyword>
<keyword evidence="1" id="KW-0472">Membrane</keyword>
<evidence type="ECO:0000256" key="1">
    <source>
        <dbReference type="SAM" id="Phobius"/>
    </source>
</evidence>
<dbReference type="EMBL" id="KJ094024">
    <property type="protein sequence ID" value="AHL18857.1"/>
    <property type="molecule type" value="Genomic_DNA"/>
</dbReference>